<dbReference type="Proteomes" id="UP001162891">
    <property type="component" value="Chromosome"/>
</dbReference>
<proteinExistence type="predicted"/>
<reference evidence="2" key="1">
    <citation type="journal article" date="2022" name="Int. J. Syst. Evol. Microbiol.">
        <title>Anaeromyxobacter oryzae sp. nov., Anaeromyxobacter diazotrophicus sp. nov. and Anaeromyxobacter paludicola sp. nov., isolated from paddy soils.</title>
        <authorList>
            <person name="Itoh H."/>
            <person name="Xu Z."/>
            <person name="Mise K."/>
            <person name="Masuda Y."/>
            <person name="Ushijima N."/>
            <person name="Hayakawa C."/>
            <person name="Shiratori Y."/>
            <person name="Senoo K."/>
        </authorList>
    </citation>
    <scope>NUCLEOTIDE SEQUENCE [LARGE SCALE GENOMIC DNA]</scope>
    <source>
        <strain evidence="2">Red232</strain>
    </source>
</reference>
<name>A0ABM7X1Q1_9BACT</name>
<dbReference type="EMBL" id="AP025591">
    <property type="protein sequence ID" value="BDG05726.1"/>
    <property type="molecule type" value="Genomic_DNA"/>
</dbReference>
<keyword evidence="2" id="KW-1185">Reference proteome</keyword>
<gene>
    <name evidence="1" type="ORF">AMOR_47220</name>
</gene>
<evidence type="ECO:0000313" key="2">
    <source>
        <dbReference type="Proteomes" id="UP001162891"/>
    </source>
</evidence>
<protein>
    <submittedName>
        <fullName evidence="1">Uncharacterized protein</fullName>
    </submittedName>
</protein>
<sequence length="206" mass="22355">MRVGLAAGFGVFAAFLVAWPHRATASSSSGLEISVGTFTLRVTYVDVVQYGDQADRAIQDPRRVLFTVASFVQANAAALARIDATVWAEIGRVRDEAPTQLTVSYDVAATGDHVLLRDGPARKDVEQDIVSTLCAAFPAGCAVKPGPVLELYACPGTSRCEGLVQFGALPSPQMKERLTLLAPTAGRTRRIRVERRQMTRYFRDLK</sequence>
<evidence type="ECO:0000313" key="1">
    <source>
        <dbReference type="EMBL" id="BDG05726.1"/>
    </source>
</evidence>
<organism evidence="1 2">
    <name type="scientific">Anaeromyxobacter oryzae</name>
    <dbReference type="NCBI Taxonomy" id="2918170"/>
    <lineage>
        <taxon>Bacteria</taxon>
        <taxon>Pseudomonadati</taxon>
        <taxon>Myxococcota</taxon>
        <taxon>Myxococcia</taxon>
        <taxon>Myxococcales</taxon>
        <taxon>Cystobacterineae</taxon>
        <taxon>Anaeromyxobacteraceae</taxon>
        <taxon>Anaeromyxobacter</taxon>
    </lineage>
</organism>
<accession>A0ABM7X1Q1</accession>